<protein>
    <submittedName>
        <fullName evidence="1">Uncharacterized protein</fullName>
    </submittedName>
</protein>
<dbReference type="InterPro" id="IPR022036">
    <property type="entry name" value="DUF3605"/>
</dbReference>
<dbReference type="GO" id="GO:0005737">
    <property type="term" value="C:cytoplasm"/>
    <property type="evidence" value="ECO:0007669"/>
    <property type="project" value="TreeGrafter"/>
</dbReference>
<dbReference type="Pfam" id="PF12239">
    <property type="entry name" value="DUF3605"/>
    <property type="match status" value="1"/>
</dbReference>
<dbReference type="PANTHER" id="PTHR35020:SF2">
    <property type="entry name" value="N-ACETYLGLUCOSAMINE-INDUCED PROTEIN 1"/>
    <property type="match status" value="1"/>
</dbReference>
<dbReference type="AlphaFoldDB" id="A0A197JHK6"/>
<dbReference type="PANTHER" id="PTHR35020">
    <property type="entry name" value="N-ACETYLGLUCOSAMINE-INDUCED PROTEIN 1"/>
    <property type="match status" value="1"/>
</dbReference>
<evidence type="ECO:0000313" key="1">
    <source>
        <dbReference type="EMBL" id="OAQ23986.1"/>
    </source>
</evidence>
<keyword evidence="2" id="KW-1185">Reference proteome</keyword>
<reference evidence="1 2" key="1">
    <citation type="submission" date="2016-05" db="EMBL/GenBank/DDBJ databases">
        <title>Genome sequencing reveals origins of a unique bacterial endosymbiosis in the earliest lineages of terrestrial Fungi.</title>
        <authorList>
            <consortium name="DOE Joint Genome Institute"/>
            <person name="Uehling J."/>
            <person name="Gryganskyi A."/>
            <person name="Hameed K."/>
            <person name="Tschaplinski T."/>
            <person name="Misztal P."/>
            <person name="Wu S."/>
            <person name="Desiro A."/>
            <person name="Vande Pol N."/>
            <person name="Du Z.-Y."/>
            <person name="Zienkiewicz A."/>
            <person name="Zienkiewicz K."/>
            <person name="Morin E."/>
            <person name="Tisserant E."/>
            <person name="Splivallo R."/>
            <person name="Hainaut M."/>
            <person name="Henrissat B."/>
            <person name="Ohm R."/>
            <person name="Kuo A."/>
            <person name="Yan J."/>
            <person name="Lipzen A."/>
            <person name="Nolan M."/>
            <person name="Labutti K."/>
            <person name="Barry K."/>
            <person name="Goldstein A."/>
            <person name="Labbe J."/>
            <person name="Schadt C."/>
            <person name="Tuskan G."/>
            <person name="Grigoriev I."/>
            <person name="Martin F."/>
            <person name="Vilgalys R."/>
            <person name="Bonito G."/>
        </authorList>
    </citation>
    <scope>NUCLEOTIDE SEQUENCE [LARGE SCALE GENOMIC DNA]</scope>
    <source>
        <strain evidence="1 2">AG-77</strain>
    </source>
</reference>
<organism evidence="1 2">
    <name type="scientific">Linnemannia elongata AG-77</name>
    <dbReference type="NCBI Taxonomy" id="1314771"/>
    <lineage>
        <taxon>Eukaryota</taxon>
        <taxon>Fungi</taxon>
        <taxon>Fungi incertae sedis</taxon>
        <taxon>Mucoromycota</taxon>
        <taxon>Mortierellomycotina</taxon>
        <taxon>Mortierellomycetes</taxon>
        <taxon>Mortierellales</taxon>
        <taxon>Mortierellaceae</taxon>
        <taxon>Linnemannia</taxon>
    </lineage>
</organism>
<proteinExistence type="predicted"/>
<name>A0A197JHK6_9FUNG</name>
<gene>
    <name evidence="1" type="ORF">K457DRAFT_142420</name>
</gene>
<evidence type="ECO:0000313" key="2">
    <source>
        <dbReference type="Proteomes" id="UP000078512"/>
    </source>
</evidence>
<dbReference type="EMBL" id="KV442104">
    <property type="protein sequence ID" value="OAQ23986.1"/>
    <property type="molecule type" value="Genomic_DNA"/>
</dbReference>
<dbReference type="OrthoDB" id="498286at2759"/>
<dbReference type="GO" id="GO:0006044">
    <property type="term" value="P:N-acetylglucosamine metabolic process"/>
    <property type="evidence" value="ECO:0007669"/>
    <property type="project" value="TreeGrafter"/>
</dbReference>
<accession>A0A197JHK6</accession>
<sequence length="238" mass="27811">MPSANDSATTTAATALYPHHTDFTGRDPPPADGYCWNQIKDAIKSNSLHALRRTDKGQYEYEQWQDKIDRKTYRNIGEYIAFVILQWPNLHDPADTLEHVNNNTTSTEISLSTFKEERYKMIEPRLTLRLNHYPFPVQQSIQYFVLWSTRDMSLLSERTRLNTYLQLQFIGNQDPLAGPIIEKALSPELYPPGEGKKKQWMWFVNPIELRSVATVHHIHVFVRDVDFSEPNEVFFERP</sequence>
<dbReference type="Proteomes" id="UP000078512">
    <property type="component" value="Unassembled WGS sequence"/>
</dbReference>